<protein>
    <submittedName>
        <fullName evidence="1">Uncharacterized protein</fullName>
    </submittedName>
</protein>
<dbReference type="AlphaFoldDB" id="X1CZ24"/>
<reference evidence="1" key="1">
    <citation type="journal article" date="2014" name="Front. Microbiol.">
        <title>High frequency of phylogenetically diverse reductive dehalogenase-homologous genes in deep subseafloor sedimentary metagenomes.</title>
        <authorList>
            <person name="Kawai M."/>
            <person name="Futagami T."/>
            <person name="Toyoda A."/>
            <person name="Takaki Y."/>
            <person name="Nishi S."/>
            <person name="Hori S."/>
            <person name="Arai W."/>
            <person name="Tsubouchi T."/>
            <person name="Morono Y."/>
            <person name="Uchiyama I."/>
            <person name="Ito T."/>
            <person name="Fujiyama A."/>
            <person name="Inagaki F."/>
            <person name="Takami H."/>
        </authorList>
    </citation>
    <scope>NUCLEOTIDE SEQUENCE</scope>
    <source>
        <strain evidence="1">Expedition CK06-06</strain>
    </source>
</reference>
<feature type="non-terminal residue" evidence="1">
    <location>
        <position position="1"/>
    </location>
</feature>
<sequence>LEIKEIPEEEREAYLNTAKKLIDATELPE</sequence>
<name>X1CZ24_9ZZZZ</name>
<gene>
    <name evidence="1" type="ORF">S01H4_63346</name>
</gene>
<comment type="caution">
    <text evidence="1">The sequence shown here is derived from an EMBL/GenBank/DDBJ whole genome shotgun (WGS) entry which is preliminary data.</text>
</comment>
<dbReference type="EMBL" id="BART01038066">
    <property type="protein sequence ID" value="GAH13791.1"/>
    <property type="molecule type" value="Genomic_DNA"/>
</dbReference>
<organism evidence="1">
    <name type="scientific">marine sediment metagenome</name>
    <dbReference type="NCBI Taxonomy" id="412755"/>
    <lineage>
        <taxon>unclassified sequences</taxon>
        <taxon>metagenomes</taxon>
        <taxon>ecological metagenomes</taxon>
    </lineage>
</organism>
<accession>X1CZ24</accession>
<evidence type="ECO:0000313" key="1">
    <source>
        <dbReference type="EMBL" id="GAH13791.1"/>
    </source>
</evidence>
<proteinExistence type="predicted"/>